<sequence length="283" mass="30904">MNHIAPLLMFIGFVCAQDITIAVLDFDGKGVSQSEASTLTDRFRDELFKVESYSVLERALMENILTEQGFQQSGCGSNECVVDAGNMLGVQQIAGGSVGKVGNVFSVSVRIIDVESGRVLNIANYDHVGELGYLLTNGMKVLANDISGLEPPLEEKEKETLTIESEEVLIEIMQDQEPEVAIESIKGDCYNDGLDSGKLVNRYGALFLGFVGGYKGGPIGWWIVKSIYNASNPQPPDLEINALDGDCKNEYKKGFNKGAKKYLKMSVFNGSCIGYLLFLKSRI</sequence>
<accession>A0A381N9H9</accession>
<protein>
    <recommendedName>
        <fullName evidence="2">Curli production assembly/transport component CsgG</fullName>
    </recommendedName>
</protein>
<dbReference type="InterPro" id="IPR005534">
    <property type="entry name" value="Curli_assmbl/transp-comp_CsgG"/>
</dbReference>
<dbReference type="Gene3D" id="3.40.50.10610">
    <property type="entry name" value="ABC-type transport auxiliary lipoprotein component"/>
    <property type="match status" value="1"/>
</dbReference>
<reference evidence="1" key="1">
    <citation type="submission" date="2018-05" db="EMBL/GenBank/DDBJ databases">
        <authorList>
            <person name="Lanie J.A."/>
            <person name="Ng W.-L."/>
            <person name="Kazmierczak K.M."/>
            <person name="Andrzejewski T.M."/>
            <person name="Davidsen T.M."/>
            <person name="Wayne K.J."/>
            <person name="Tettelin H."/>
            <person name="Glass J.I."/>
            <person name="Rusch D."/>
            <person name="Podicherti R."/>
            <person name="Tsui H.-C.T."/>
            <person name="Winkler M.E."/>
        </authorList>
    </citation>
    <scope>NUCLEOTIDE SEQUENCE</scope>
</reference>
<proteinExistence type="predicted"/>
<dbReference type="Pfam" id="PF03783">
    <property type="entry name" value="CsgG"/>
    <property type="match status" value="1"/>
</dbReference>
<organism evidence="1">
    <name type="scientific">marine metagenome</name>
    <dbReference type="NCBI Taxonomy" id="408172"/>
    <lineage>
        <taxon>unclassified sequences</taxon>
        <taxon>metagenomes</taxon>
        <taxon>ecological metagenomes</taxon>
    </lineage>
</organism>
<evidence type="ECO:0008006" key="2">
    <source>
        <dbReference type="Google" id="ProtNLM"/>
    </source>
</evidence>
<dbReference type="GO" id="GO:0030288">
    <property type="term" value="C:outer membrane-bounded periplasmic space"/>
    <property type="evidence" value="ECO:0007669"/>
    <property type="project" value="InterPro"/>
</dbReference>
<evidence type="ECO:0000313" key="1">
    <source>
        <dbReference type="EMBL" id="SUZ51242.1"/>
    </source>
</evidence>
<dbReference type="EMBL" id="UINC01000213">
    <property type="protein sequence ID" value="SUZ51242.1"/>
    <property type="molecule type" value="Genomic_DNA"/>
</dbReference>
<name>A0A381N9H9_9ZZZZ</name>
<dbReference type="AlphaFoldDB" id="A0A381N9H9"/>
<gene>
    <name evidence="1" type="ORF">METZ01_LOCUS4096</name>
</gene>